<feature type="compositionally biased region" description="Gly residues" evidence="1">
    <location>
        <begin position="240"/>
        <end position="249"/>
    </location>
</feature>
<name>D9XUY5_9ACTN</name>
<accession>D9XUY5</accession>
<evidence type="ECO:0000313" key="3">
    <source>
        <dbReference type="Proteomes" id="UP000002968"/>
    </source>
</evidence>
<keyword evidence="3" id="KW-1185">Reference proteome</keyword>
<dbReference type="AlphaFoldDB" id="D9XUY5"/>
<dbReference type="STRING" id="467200.SSRG_00500"/>
<evidence type="ECO:0000256" key="1">
    <source>
        <dbReference type="SAM" id="MobiDB-lite"/>
    </source>
</evidence>
<reference evidence="2" key="1">
    <citation type="submission" date="2009-02" db="EMBL/GenBank/DDBJ databases">
        <title>Annotation of Streptomyces griseoflavus strain Tu4000.</title>
        <authorList>
            <consortium name="The Broad Institute Genome Sequencing Platform"/>
            <consortium name="Broad Institute Microbial Sequencing Center"/>
            <person name="Fischbach M."/>
            <person name="Godfrey P."/>
            <person name="Ward D."/>
            <person name="Young S."/>
            <person name="Zeng Q."/>
            <person name="Koehrsen M."/>
            <person name="Alvarado L."/>
            <person name="Berlin A.M."/>
            <person name="Bochicchio J."/>
            <person name="Borenstein D."/>
            <person name="Chapman S.B."/>
            <person name="Chen Z."/>
            <person name="Engels R."/>
            <person name="Freedman E."/>
            <person name="Gellesch M."/>
            <person name="Goldberg J."/>
            <person name="Griggs A."/>
            <person name="Gujja S."/>
            <person name="Heilman E.R."/>
            <person name="Heiman D.I."/>
            <person name="Hepburn T.A."/>
            <person name="Howarth C."/>
            <person name="Jen D."/>
            <person name="Larson L."/>
            <person name="Lewis B."/>
            <person name="Mehta T."/>
            <person name="Park D."/>
            <person name="Pearson M."/>
            <person name="Richards J."/>
            <person name="Roberts A."/>
            <person name="Saif S."/>
            <person name="Shea T.D."/>
            <person name="Shenoy N."/>
            <person name="Sisk P."/>
            <person name="Stolte C."/>
            <person name="Sykes S.N."/>
            <person name="Thomson T."/>
            <person name="Walk T."/>
            <person name="White J."/>
            <person name="Yandava C."/>
            <person name="Straight P."/>
            <person name="Clardy J."/>
            <person name="Hung D."/>
            <person name="Kolter R."/>
            <person name="Mekalanos J."/>
            <person name="Walker S."/>
            <person name="Walsh C.T."/>
            <person name="Wieland-Brown L.C."/>
            <person name="Haas B."/>
            <person name="Nusbaum C."/>
            <person name="Birren B."/>
        </authorList>
    </citation>
    <scope>NUCLEOTIDE SEQUENCE [LARGE SCALE GENOMIC DNA]</scope>
    <source>
        <strain evidence="2">Tu4000</strain>
    </source>
</reference>
<evidence type="ECO:0000313" key="2">
    <source>
        <dbReference type="EMBL" id="EFL37696.1"/>
    </source>
</evidence>
<dbReference type="EMBL" id="GG657758">
    <property type="protein sequence ID" value="EFL37696.1"/>
    <property type="molecule type" value="Genomic_DNA"/>
</dbReference>
<gene>
    <name evidence="2" type="ORF">SSRG_00500</name>
</gene>
<feature type="region of interest" description="Disordered" evidence="1">
    <location>
        <begin position="50"/>
        <end position="82"/>
    </location>
</feature>
<dbReference type="HOGENOM" id="CLU_1115272_0_0_11"/>
<sequence length="249" mass="25699">MRGGAAGSGSAGRPGRSPEVFAELLPLDALPAPTTFTLFPVTLTGRSTGSCTPFPDSTPGESCVPPTAVAPPEESGRTSRAGESSLTQVLPAAELRSPTTFTVLPHTFTGTCTGSWMVFPDPTPGEPAATPSAPASAYAGIATAIAPDAAATAITPFRVTRLIGSLPSRHGRERSPAPDRTRLRHPGYGSSVCRSPFTPSGAPRIEPRAKTVELATAERAAERRPPHRDRTARHDAVRPTGGGRGAHLG</sequence>
<organism evidence="2 3">
    <name type="scientific">Streptomyces griseoflavus Tu4000</name>
    <dbReference type="NCBI Taxonomy" id="467200"/>
    <lineage>
        <taxon>Bacteria</taxon>
        <taxon>Bacillati</taxon>
        <taxon>Actinomycetota</taxon>
        <taxon>Actinomycetes</taxon>
        <taxon>Kitasatosporales</taxon>
        <taxon>Streptomycetaceae</taxon>
        <taxon>Streptomyces</taxon>
    </lineage>
</organism>
<proteinExistence type="predicted"/>
<dbReference type="Proteomes" id="UP000002968">
    <property type="component" value="Unassembled WGS sequence"/>
</dbReference>
<protein>
    <submittedName>
        <fullName evidence="2">Uncharacterized protein</fullName>
    </submittedName>
</protein>
<feature type="region of interest" description="Disordered" evidence="1">
    <location>
        <begin position="165"/>
        <end position="249"/>
    </location>
</feature>
<feature type="compositionally biased region" description="Basic and acidic residues" evidence="1">
    <location>
        <begin position="219"/>
        <end position="237"/>
    </location>
</feature>